<evidence type="ECO:0000313" key="2">
    <source>
        <dbReference type="EMBL" id="MDG3006339.1"/>
    </source>
</evidence>
<dbReference type="Proteomes" id="UP001216907">
    <property type="component" value="Unassembled WGS sequence"/>
</dbReference>
<comment type="caution">
    <text evidence="2">The sequence shown here is derived from an EMBL/GenBank/DDBJ whole genome shotgun (WGS) entry which is preliminary data.</text>
</comment>
<evidence type="ECO:0008006" key="4">
    <source>
        <dbReference type="Google" id="ProtNLM"/>
    </source>
</evidence>
<name>A0ABT6FFK2_9BACT</name>
<feature type="signal peptide" evidence="1">
    <location>
        <begin position="1"/>
        <end position="26"/>
    </location>
</feature>
<gene>
    <name evidence="2" type="ORF">PZE19_21420</name>
</gene>
<protein>
    <recommendedName>
        <fullName evidence="4">Lipoprotein</fullName>
    </recommendedName>
</protein>
<dbReference type="RefSeq" id="WP_277862639.1">
    <property type="nucleotide sequence ID" value="NZ_JARRAG010000002.1"/>
</dbReference>
<accession>A0ABT6FFK2</accession>
<keyword evidence="1" id="KW-0732">Signal</keyword>
<dbReference type="EMBL" id="JARRAG010000002">
    <property type="protein sequence ID" value="MDG3006339.1"/>
    <property type="molecule type" value="Genomic_DNA"/>
</dbReference>
<evidence type="ECO:0000256" key="1">
    <source>
        <dbReference type="SAM" id="SignalP"/>
    </source>
</evidence>
<organism evidence="2 3">
    <name type="scientific">Paludisphaera mucosa</name>
    <dbReference type="NCBI Taxonomy" id="3030827"/>
    <lineage>
        <taxon>Bacteria</taxon>
        <taxon>Pseudomonadati</taxon>
        <taxon>Planctomycetota</taxon>
        <taxon>Planctomycetia</taxon>
        <taxon>Isosphaerales</taxon>
        <taxon>Isosphaeraceae</taxon>
        <taxon>Paludisphaera</taxon>
    </lineage>
</organism>
<sequence>MSSTHSFILKASFGVLFLGAACLLFGCGDSTPKTGTTVYSSPEEVSAKNQGLKDAMKGGAYGSAGKKAANSIQ</sequence>
<feature type="chain" id="PRO_5046902184" description="Lipoprotein" evidence="1">
    <location>
        <begin position="27"/>
        <end position="73"/>
    </location>
</feature>
<evidence type="ECO:0000313" key="3">
    <source>
        <dbReference type="Proteomes" id="UP001216907"/>
    </source>
</evidence>
<proteinExistence type="predicted"/>
<keyword evidence="3" id="KW-1185">Reference proteome</keyword>
<reference evidence="2 3" key="1">
    <citation type="submission" date="2023-03" db="EMBL/GenBank/DDBJ databases">
        <title>Paludisphaera mucosa sp. nov. a novel planctomycete from northern fen.</title>
        <authorList>
            <person name="Ivanova A."/>
        </authorList>
    </citation>
    <scope>NUCLEOTIDE SEQUENCE [LARGE SCALE GENOMIC DNA]</scope>
    <source>
        <strain evidence="2 3">Pla2</strain>
    </source>
</reference>